<name>A0A1F6BWP3_9BACT</name>
<comment type="caution">
    <text evidence="1">The sequence shown here is derived from an EMBL/GenBank/DDBJ whole genome shotgun (WGS) entry which is preliminary data.</text>
</comment>
<dbReference type="EMBL" id="MFKO01000008">
    <property type="protein sequence ID" value="OGG41364.1"/>
    <property type="molecule type" value="Genomic_DNA"/>
</dbReference>
<protein>
    <submittedName>
        <fullName evidence="1">Uncharacterized protein</fullName>
    </submittedName>
</protein>
<sequence>MLLAIDVMNRFERGQLVFADEAKGHTLCGKIESIAVEWGFLIEMKLSCLVFWAGTQVWISHDNYSLAIDTEFSFIEEGDGESIGIWNLYNRQSFMFTLPKTIEMDWATVKELELKAM</sequence>
<organism evidence="1 2">
    <name type="scientific">Candidatus Kaiserbacteria bacterium RIFCSPHIGHO2_01_FULL_46_22</name>
    <dbReference type="NCBI Taxonomy" id="1798475"/>
    <lineage>
        <taxon>Bacteria</taxon>
        <taxon>Candidatus Kaiseribacteriota</taxon>
    </lineage>
</organism>
<gene>
    <name evidence="1" type="ORF">A2837_02500</name>
</gene>
<dbReference type="STRING" id="1798475.A2837_02500"/>
<dbReference type="AlphaFoldDB" id="A0A1F6BWP3"/>
<accession>A0A1F6BWP3</accession>
<proteinExistence type="predicted"/>
<evidence type="ECO:0000313" key="1">
    <source>
        <dbReference type="EMBL" id="OGG41364.1"/>
    </source>
</evidence>
<reference evidence="1 2" key="1">
    <citation type="journal article" date="2016" name="Nat. Commun.">
        <title>Thousands of microbial genomes shed light on interconnected biogeochemical processes in an aquifer system.</title>
        <authorList>
            <person name="Anantharaman K."/>
            <person name="Brown C.T."/>
            <person name="Hug L.A."/>
            <person name="Sharon I."/>
            <person name="Castelle C.J."/>
            <person name="Probst A.J."/>
            <person name="Thomas B.C."/>
            <person name="Singh A."/>
            <person name="Wilkins M.J."/>
            <person name="Karaoz U."/>
            <person name="Brodie E.L."/>
            <person name="Williams K.H."/>
            <person name="Hubbard S.S."/>
            <person name="Banfield J.F."/>
        </authorList>
    </citation>
    <scope>NUCLEOTIDE SEQUENCE [LARGE SCALE GENOMIC DNA]</scope>
</reference>
<evidence type="ECO:0000313" key="2">
    <source>
        <dbReference type="Proteomes" id="UP000176322"/>
    </source>
</evidence>
<dbReference type="Proteomes" id="UP000176322">
    <property type="component" value="Unassembled WGS sequence"/>
</dbReference>